<dbReference type="EMBL" id="ADGQ01000056">
    <property type="protein sequence ID" value="EFM64603.1"/>
    <property type="molecule type" value="Genomic_DNA"/>
</dbReference>
<dbReference type="Gene3D" id="3.30.1330.10">
    <property type="entry name" value="PurM-like, N-terminal domain"/>
    <property type="match status" value="2"/>
</dbReference>
<comment type="caution">
    <text evidence="9">The sequence shown here is derived from an EMBL/GenBank/DDBJ whole genome shotgun (WGS) entry which is preliminary data.</text>
</comment>
<evidence type="ECO:0000313" key="9">
    <source>
        <dbReference type="EMBL" id="EFM64603.1"/>
    </source>
</evidence>
<dbReference type="GO" id="GO:0046872">
    <property type="term" value="F:metal ion binding"/>
    <property type="evidence" value="ECO:0007669"/>
    <property type="project" value="UniProtKB-KW"/>
</dbReference>
<dbReference type="PANTHER" id="PTHR10099:SF1">
    <property type="entry name" value="PHOSPHORIBOSYLFORMYLGLYCINAMIDINE SYNTHASE"/>
    <property type="match status" value="1"/>
</dbReference>
<evidence type="ECO:0000256" key="3">
    <source>
        <dbReference type="ARBA" id="ARBA00022741"/>
    </source>
</evidence>
<dbReference type="CDD" id="cd02203">
    <property type="entry name" value="PurL_repeat1"/>
    <property type="match status" value="1"/>
</dbReference>
<dbReference type="Pfam" id="PF13507">
    <property type="entry name" value="GATase_5"/>
    <property type="match status" value="1"/>
</dbReference>
<dbReference type="InterPro" id="IPR036921">
    <property type="entry name" value="PurM-like_N_sf"/>
</dbReference>
<dbReference type="Gene3D" id="3.40.50.880">
    <property type="match status" value="1"/>
</dbReference>
<dbReference type="InterPro" id="IPR010141">
    <property type="entry name" value="FGAM_synthase"/>
</dbReference>
<dbReference type="SMART" id="SM01211">
    <property type="entry name" value="GATase_5"/>
    <property type="match status" value="1"/>
</dbReference>
<name>E0E3B6_9FIRM</name>
<proteinExistence type="predicted"/>
<keyword evidence="6" id="KW-0460">Magnesium</keyword>
<feature type="domain" description="PurM-like C-terminal" evidence="7">
    <location>
        <begin position="440"/>
        <end position="592"/>
    </location>
</feature>
<reference evidence="9 10" key="1">
    <citation type="submission" date="2010-08" db="EMBL/GenBank/DDBJ databases">
        <authorList>
            <person name="Harkins D.M."/>
            <person name="Madupu R."/>
            <person name="Durkin A.S."/>
            <person name="Torralba M."/>
            <person name="Methe B."/>
            <person name="Sutton G.G."/>
            <person name="Nelson K.E."/>
        </authorList>
    </citation>
    <scope>NUCLEOTIDE SEQUENCE [LARGE SCALE GENOMIC DNA]</scope>
    <source>
        <strain evidence="9 10">DSM 17678</strain>
    </source>
</reference>
<gene>
    <name evidence="9" type="ORF">HMPREF0634_1530</name>
</gene>
<keyword evidence="2" id="KW-0479">Metal-binding</keyword>
<dbReference type="PANTHER" id="PTHR10099">
    <property type="entry name" value="PHOSPHORIBOSYLFORMYLGLYCINAMIDINE SYNTHASE"/>
    <property type="match status" value="1"/>
</dbReference>
<evidence type="ECO:0000256" key="5">
    <source>
        <dbReference type="ARBA" id="ARBA00022840"/>
    </source>
</evidence>
<feature type="domain" description="Phosphoribosylformylglycinamidine synthase linker" evidence="8">
    <location>
        <begin position="180"/>
        <end position="228"/>
    </location>
</feature>
<dbReference type="AlphaFoldDB" id="E0E3B6"/>
<dbReference type="Pfam" id="PF18072">
    <property type="entry name" value="FGAR-AT_linker"/>
    <property type="match status" value="1"/>
</dbReference>
<dbReference type="STRING" id="596315.HMPREF0634_1530"/>
<dbReference type="CDD" id="cd02204">
    <property type="entry name" value="PurL_repeat2"/>
    <property type="match status" value="1"/>
</dbReference>
<dbReference type="SUPFAM" id="SSF56042">
    <property type="entry name" value="PurM C-terminal domain-like"/>
    <property type="match status" value="2"/>
</dbReference>
<dbReference type="FunFam" id="3.30.1330.10:FF:000013">
    <property type="entry name" value="Phosphoribosylformylglycinamidine synthase"/>
    <property type="match status" value="1"/>
</dbReference>
<dbReference type="SUPFAM" id="SSF52317">
    <property type="entry name" value="Class I glutamine amidotransferase-like"/>
    <property type="match status" value="1"/>
</dbReference>
<evidence type="ECO:0000256" key="6">
    <source>
        <dbReference type="ARBA" id="ARBA00022842"/>
    </source>
</evidence>
<dbReference type="InterPro" id="IPR010918">
    <property type="entry name" value="PurM-like_C_dom"/>
</dbReference>
<dbReference type="GO" id="GO:0005737">
    <property type="term" value="C:cytoplasm"/>
    <property type="evidence" value="ECO:0007669"/>
    <property type="project" value="TreeGrafter"/>
</dbReference>
<dbReference type="GO" id="GO:0004642">
    <property type="term" value="F:phosphoribosylformylglycinamidine synthase activity"/>
    <property type="evidence" value="ECO:0007669"/>
    <property type="project" value="UniProtKB-EC"/>
</dbReference>
<evidence type="ECO:0000313" key="10">
    <source>
        <dbReference type="Proteomes" id="UP000003244"/>
    </source>
</evidence>
<dbReference type="GO" id="GO:0006164">
    <property type="term" value="P:purine nucleotide biosynthetic process"/>
    <property type="evidence" value="ECO:0007669"/>
    <property type="project" value="UniProtKB-KW"/>
</dbReference>
<evidence type="ECO:0000256" key="1">
    <source>
        <dbReference type="ARBA" id="ARBA00022598"/>
    </source>
</evidence>
<dbReference type="NCBIfam" id="TIGR01857">
    <property type="entry name" value="FGAM-synthase"/>
    <property type="match status" value="1"/>
</dbReference>
<sequence>MSRVSRVFVEKKDGFALESLAMQNDIRESLHIGVGKLRVINRYDVEGIGQEAYKKVAETILSEPNLDQVYYEEIPGLSDERVFAIEYLPGQYDQRADWASMCAEIVNEGKRPNINSARVIVIENTINDQEFDKIKDYLINAVDSREASLDKPETLAVEYEIPETVATLDGFIDLEPSGLEKFLADMGLAMTIDDLKCIQAYFRDDEKRDPTITEIKVLDTYWSDHCRHTTFMTRLANVDIAGGRFTDIVKETYDQYLADRKFVYGDRYKDICLMDMATVAMKKLKKEGKLADLDESEEINACSINIDVEVDGKKEEYLLMFKNETHNHPTEIEPFGGAATCLGGAIRDPLSGRSYVYQAMRVTGSADPRTSLEDTLAGKLMQKKITTEAASGYSSYGNQIGLSTGQVAEVYDENFVAKRMEVGAVIAAAPKENVIRKRPEAGDVIILLGGKTGRDGCGGATGSSKEHSEESISTCSAEVQKGDAPNERKIQRFFRNPEAVKMIKRCNDFGAGGVSVAIGEIAESLDINLDLVPKKYDGLDGTELAISESQERMAVAIAAENMDRFIELAGLENLEATHVATVTDTGYLRIYWNGKDIVNIRRSFLDTNGSKQDTDIKVEGIDPESGYLDLTSVTSKFKTIEDKYLAAMSDLNTCSQRGLVEKFDNTIGGNTIIMPLGGKYQATPANGMVAKIPVLGGETNTSSIMTFGYNPKIGKWSTFHGAMNAVVESVAKLVALGGDYSTARLTFQEYFEKLGQDPTRWAKPFSALLGAYYAQSNFEIPAIGGKDSMSGTFKDIDVPPTLVSFAVNTEDAKNIVSQELKVAGHALVLVETPHKDYAFPDFDIMKKNFDILHQAALAGKLKATYALGYGGLGEAIAKMAFGNRIGVKLDDKLASRYENRDDLFRQSYGSILVEIDQADLGVLEGANYVLVGQTIDKPVIDVFGQEVGLDKLYAESEKTLEPIFPTKASKLVNDKIENISYKLDAKPAKSSLSIVKPRVFLPAFPGTNCEYDSARAFERAGAETHIGVFRNMTYADIEASIDMMVEEINKSQIIMIPGGFSAGDEPDGSAKFIATVFRNPRIEEAVMNLIKNRDGLMIGICNGFQALIKLGLVPYGEIKTPSADMPTLTYNNIGRHQAKIVQTRVASNKSPWLVGTEVGDIHSIAISHGEGKFVASDEVMKTLIENGQIATQYVDFDGNATYDIDFNPNGSYWAVEGITSADGRIFGKMGHSERRGDYVIKNIIGEKDQKLFESGVKYFK</sequence>
<dbReference type="eggNOG" id="COG0047">
    <property type="taxonomic scope" value="Bacteria"/>
</dbReference>
<dbReference type="GeneID" id="84800755"/>
<dbReference type="Proteomes" id="UP000003244">
    <property type="component" value="Unassembled WGS sequence"/>
</dbReference>
<dbReference type="InterPro" id="IPR029062">
    <property type="entry name" value="Class_I_gatase-like"/>
</dbReference>
<keyword evidence="3" id="KW-0547">Nucleotide-binding</keyword>
<dbReference type="InterPro" id="IPR041609">
    <property type="entry name" value="PurL_linker"/>
</dbReference>
<dbReference type="EC" id="6.3.5.3" evidence="9"/>
<evidence type="ECO:0000256" key="2">
    <source>
        <dbReference type="ARBA" id="ARBA00022723"/>
    </source>
</evidence>
<keyword evidence="4" id="KW-0658">Purine biosynthesis</keyword>
<dbReference type="CDD" id="cd01740">
    <property type="entry name" value="GATase1_FGAR_AT"/>
    <property type="match status" value="1"/>
</dbReference>
<dbReference type="OrthoDB" id="9804441at2"/>
<dbReference type="eggNOG" id="COG0046">
    <property type="taxonomic scope" value="Bacteria"/>
</dbReference>
<accession>E0E3B6</accession>
<keyword evidence="10" id="KW-1185">Reference proteome</keyword>
<evidence type="ECO:0000259" key="7">
    <source>
        <dbReference type="Pfam" id="PF02769"/>
    </source>
</evidence>
<dbReference type="Pfam" id="PF02769">
    <property type="entry name" value="AIRS_C"/>
    <property type="match status" value="1"/>
</dbReference>
<evidence type="ECO:0000256" key="4">
    <source>
        <dbReference type="ARBA" id="ARBA00022755"/>
    </source>
</evidence>
<keyword evidence="5" id="KW-0067">ATP-binding</keyword>
<protein>
    <submittedName>
        <fullName evidence="9">Phosphoribosylformylglycinamidine synthase</fullName>
        <ecNumber evidence="9">6.3.5.3</ecNumber>
    </submittedName>
</protein>
<dbReference type="SUPFAM" id="SSF55326">
    <property type="entry name" value="PurM N-terminal domain-like"/>
    <property type="match status" value="2"/>
</dbReference>
<dbReference type="GO" id="GO:0005524">
    <property type="term" value="F:ATP binding"/>
    <property type="evidence" value="ECO:0007669"/>
    <property type="project" value="UniProtKB-KW"/>
</dbReference>
<dbReference type="PROSITE" id="PS51273">
    <property type="entry name" value="GATASE_TYPE_1"/>
    <property type="match status" value="1"/>
</dbReference>
<keyword evidence="1 9" id="KW-0436">Ligase</keyword>
<dbReference type="RefSeq" id="WP_007789683.1">
    <property type="nucleotide sequence ID" value="NZ_ADGQ01000056.1"/>
</dbReference>
<dbReference type="Gene3D" id="3.90.650.10">
    <property type="entry name" value="PurM-like C-terminal domain"/>
    <property type="match status" value="2"/>
</dbReference>
<dbReference type="InterPro" id="IPR036676">
    <property type="entry name" value="PurM-like_C_sf"/>
</dbReference>
<organism evidence="9 10">
    <name type="scientific">Peptostreptococcus stomatis DSM 17678</name>
    <dbReference type="NCBI Taxonomy" id="596315"/>
    <lineage>
        <taxon>Bacteria</taxon>
        <taxon>Bacillati</taxon>
        <taxon>Bacillota</taxon>
        <taxon>Clostridia</taxon>
        <taxon>Peptostreptococcales</taxon>
        <taxon>Peptostreptococcaceae</taxon>
        <taxon>Peptostreptococcus</taxon>
    </lineage>
</organism>
<evidence type="ECO:0000259" key="8">
    <source>
        <dbReference type="Pfam" id="PF18072"/>
    </source>
</evidence>